<reference evidence="2 3" key="1">
    <citation type="journal article" date="2018" name="Gigascience">
        <title>Genomes of trombidid mites reveal novel predicted allergens and laterally-transferred genes associated with secondary metabolism.</title>
        <authorList>
            <person name="Dong X."/>
            <person name="Chaisiri K."/>
            <person name="Xia D."/>
            <person name="Armstrong S.D."/>
            <person name="Fang Y."/>
            <person name="Donnelly M.J."/>
            <person name="Kadowaki T."/>
            <person name="McGarry J.W."/>
            <person name="Darby A.C."/>
            <person name="Makepeace B.L."/>
        </authorList>
    </citation>
    <scope>NUCLEOTIDE SEQUENCE [LARGE SCALE GENOMIC DNA]</scope>
    <source>
        <strain evidence="2">UoL-WK</strain>
    </source>
</reference>
<dbReference type="EMBL" id="NCKU01002468">
    <property type="protein sequence ID" value="RWS09523.1"/>
    <property type="molecule type" value="Genomic_DNA"/>
</dbReference>
<dbReference type="Pfam" id="PF02931">
    <property type="entry name" value="Neur_chan_LBD"/>
    <property type="match status" value="1"/>
</dbReference>
<keyword evidence="2" id="KW-0675">Receptor</keyword>
<protein>
    <submittedName>
        <fullName evidence="2">Gamma-aminobutyric acid receptor subunit beta-like protein</fullName>
    </submittedName>
</protein>
<dbReference type="STRING" id="1965070.A0A3S3P0K7"/>
<dbReference type="SUPFAM" id="SSF63712">
    <property type="entry name" value="Nicotinic receptor ligand binding domain-like"/>
    <property type="match status" value="1"/>
</dbReference>
<dbReference type="InterPro" id="IPR006202">
    <property type="entry name" value="Neur_chan_lig-bd"/>
</dbReference>
<organism evidence="2 3">
    <name type="scientific">Dinothrombium tinctorium</name>
    <dbReference type="NCBI Taxonomy" id="1965070"/>
    <lineage>
        <taxon>Eukaryota</taxon>
        <taxon>Metazoa</taxon>
        <taxon>Ecdysozoa</taxon>
        <taxon>Arthropoda</taxon>
        <taxon>Chelicerata</taxon>
        <taxon>Arachnida</taxon>
        <taxon>Acari</taxon>
        <taxon>Acariformes</taxon>
        <taxon>Trombidiformes</taxon>
        <taxon>Prostigmata</taxon>
        <taxon>Anystina</taxon>
        <taxon>Parasitengona</taxon>
        <taxon>Trombidioidea</taxon>
        <taxon>Trombidiidae</taxon>
        <taxon>Dinothrombium</taxon>
    </lineage>
</organism>
<dbReference type="Gene3D" id="2.70.170.10">
    <property type="entry name" value="Neurotransmitter-gated ion-channel ligand-binding domain"/>
    <property type="match status" value="1"/>
</dbReference>
<feature type="non-terminal residue" evidence="2">
    <location>
        <position position="1"/>
    </location>
</feature>
<dbReference type="AlphaFoldDB" id="A0A3S3P0K7"/>
<dbReference type="PRINTS" id="PR00252">
    <property type="entry name" value="NRIONCHANNEL"/>
</dbReference>
<dbReference type="PANTHER" id="PTHR18945">
    <property type="entry name" value="NEUROTRANSMITTER GATED ION CHANNEL"/>
    <property type="match status" value="1"/>
</dbReference>
<feature type="domain" description="Neurotransmitter-gated ion-channel ligand-binding" evidence="1">
    <location>
        <begin position="1"/>
        <end position="100"/>
    </location>
</feature>
<name>A0A3S3P0K7_9ACAR</name>
<feature type="non-terminal residue" evidence="2">
    <location>
        <position position="100"/>
    </location>
</feature>
<dbReference type="OrthoDB" id="6514602at2759"/>
<proteinExistence type="predicted"/>
<evidence type="ECO:0000313" key="2">
    <source>
        <dbReference type="EMBL" id="RWS09523.1"/>
    </source>
</evidence>
<evidence type="ECO:0000313" key="3">
    <source>
        <dbReference type="Proteomes" id="UP000285301"/>
    </source>
</evidence>
<keyword evidence="3" id="KW-1185">Reference proteome</keyword>
<gene>
    <name evidence="2" type="ORF">B4U79_13304</name>
</gene>
<accession>A0A3S3P0K7</accession>
<dbReference type="GO" id="GO:0004888">
    <property type="term" value="F:transmembrane signaling receptor activity"/>
    <property type="evidence" value="ECO:0007669"/>
    <property type="project" value="InterPro"/>
</dbReference>
<evidence type="ECO:0000259" key="1">
    <source>
        <dbReference type="Pfam" id="PF02931"/>
    </source>
</evidence>
<dbReference type="GO" id="GO:0005230">
    <property type="term" value="F:extracellular ligand-gated monoatomic ion channel activity"/>
    <property type="evidence" value="ECO:0007669"/>
    <property type="project" value="InterPro"/>
</dbReference>
<dbReference type="Proteomes" id="UP000285301">
    <property type="component" value="Unassembled WGS sequence"/>
</dbReference>
<dbReference type="GO" id="GO:0016020">
    <property type="term" value="C:membrane"/>
    <property type="evidence" value="ECO:0007669"/>
    <property type="project" value="InterPro"/>
</dbReference>
<dbReference type="InterPro" id="IPR036734">
    <property type="entry name" value="Neur_chan_lig-bd_sf"/>
</dbReference>
<comment type="caution">
    <text evidence="2">The sequence shown here is derived from an EMBL/GenBank/DDBJ whole genome shotgun (WGS) entry which is preliminary data.</text>
</comment>
<dbReference type="InterPro" id="IPR006201">
    <property type="entry name" value="Neur_channel"/>
</dbReference>
<sequence length="100" mass="11865">FQADFYLRQTWTDNRLRFDDRFAYLSGGQDLIDKLWIPDTFFPSDKKGYQNQITVPNAFVRIYQDGKVFISQRFLSTITCDTSLAFFPMDRHSCKFIIES</sequence>